<accession>A0A2P1JXF0</accession>
<reference evidence="2" key="1">
    <citation type="submission" date="2018-02" db="EMBL/GenBank/DDBJ databases">
        <authorList>
            <person name="Cohen D.B."/>
            <person name="Kent A.D."/>
        </authorList>
    </citation>
    <scope>NUCLEOTIDE SEQUENCE [LARGE SCALE GENOMIC DNA]</scope>
</reference>
<dbReference type="RefSeq" id="YP_010059075.1">
    <property type="nucleotide sequence ID" value="NC_054724.1"/>
</dbReference>
<dbReference type="EMBL" id="MG962366">
    <property type="protein sequence ID" value="AVO24993.1"/>
    <property type="molecule type" value="Genomic_DNA"/>
</dbReference>
<name>A0A2P1JXF0_9CAUD</name>
<organism evidence="1 2">
    <name type="scientific">Rhodococcus phage Finch</name>
    <dbReference type="NCBI Taxonomy" id="2094144"/>
    <lineage>
        <taxon>Viruses</taxon>
        <taxon>Duplodnaviria</taxon>
        <taxon>Heunggongvirae</taxon>
        <taxon>Uroviricota</taxon>
        <taxon>Caudoviricetes</taxon>
        <taxon>Finchvirus</taxon>
        <taxon>Finchvirus finch</taxon>
    </lineage>
</organism>
<keyword evidence="2" id="KW-1185">Reference proteome</keyword>
<evidence type="ECO:0000313" key="2">
    <source>
        <dbReference type="Proteomes" id="UP000241290"/>
    </source>
</evidence>
<evidence type="ECO:0008006" key="3">
    <source>
        <dbReference type="Google" id="ProtNLM"/>
    </source>
</evidence>
<proteinExistence type="predicted"/>
<dbReference type="Proteomes" id="UP000241290">
    <property type="component" value="Genome"/>
</dbReference>
<dbReference type="KEGG" id="vg:64766306"/>
<evidence type="ECO:0000313" key="1">
    <source>
        <dbReference type="EMBL" id="AVO24993.1"/>
    </source>
</evidence>
<sequence length="262" mass="27041">MAVDTMLVSITDVNLINRTMVAWSPMSGQVPVRMDVMPSGNFFIPAKGEQWIIKKNANAWYLDERTIFQDARANLPAVEGLSAYGSSGPTYLMGKSVHLPSSFYIGEYEARINDIGIMEVRHGETWTPVDNGGVGAITKADVGLGNVDNTSDNLKPLSAATTTALSNKSNINHTHSPSEVGATTVGASLMTASTQAAARTAIGAGTSNLTLGTSPSTAALGSHTHTAGAVGAVEAGGTAVGLFLGTSLPATGQTGWIYVVTG</sequence>
<gene>
    <name evidence="1" type="primary">53</name>
    <name evidence="1" type="ORF">SEA_FINCH_53</name>
</gene>
<dbReference type="GeneID" id="64766306"/>
<protein>
    <recommendedName>
        <fullName evidence="3">Minor tail protein</fullName>
    </recommendedName>
</protein>